<dbReference type="SUPFAM" id="SSF46689">
    <property type="entry name" value="Homeodomain-like"/>
    <property type="match status" value="1"/>
</dbReference>
<organism evidence="3 4">
    <name type="scientific">Coilia grayii</name>
    <name type="common">Gray's grenadier anchovy</name>
    <dbReference type="NCBI Taxonomy" id="363190"/>
    <lineage>
        <taxon>Eukaryota</taxon>
        <taxon>Metazoa</taxon>
        <taxon>Chordata</taxon>
        <taxon>Craniata</taxon>
        <taxon>Vertebrata</taxon>
        <taxon>Euteleostomi</taxon>
        <taxon>Actinopterygii</taxon>
        <taxon>Neopterygii</taxon>
        <taxon>Teleostei</taxon>
        <taxon>Clupei</taxon>
        <taxon>Clupeiformes</taxon>
        <taxon>Clupeoidei</taxon>
        <taxon>Engraulidae</taxon>
        <taxon>Coilinae</taxon>
        <taxon>Coilia</taxon>
    </lineage>
</organism>
<protein>
    <recommendedName>
        <fullName evidence="2">Myb-like domain-containing protein</fullName>
    </recommendedName>
</protein>
<dbReference type="SUPFAM" id="SSF48371">
    <property type="entry name" value="ARM repeat"/>
    <property type="match status" value="1"/>
</dbReference>
<accession>A0ABD1K2K8</accession>
<dbReference type="EMBL" id="JBHFQA010000009">
    <property type="protein sequence ID" value="KAL2093357.1"/>
    <property type="molecule type" value="Genomic_DNA"/>
</dbReference>
<feature type="domain" description="Myb-like" evidence="2">
    <location>
        <begin position="672"/>
        <end position="723"/>
    </location>
</feature>
<dbReference type="PANTHER" id="PTHR14014:SF0">
    <property type="entry name" value="TELOMERE REPEATS-BINDING BOUQUET FORMATION PROTEIN 1"/>
    <property type="match status" value="1"/>
</dbReference>
<feature type="region of interest" description="Disordered" evidence="1">
    <location>
        <begin position="291"/>
        <end position="370"/>
    </location>
</feature>
<comment type="caution">
    <text evidence="3">The sequence shown here is derived from an EMBL/GenBank/DDBJ whole genome shotgun (WGS) entry which is preliminary data.</text>
</comment>
<dbReference type="InterPro" id="IPR009057">
    <property type="entry name" value="Homeodomain-like_sf"/>
</dbReference>
<evidence type="ECO:0000313" key="4">
    <source>
        <dbReference type="Proteomes" id="UP001591681"/>
    </source>
</evidence>
<dbReference type="Gene3D" id="1.25.10.10">
    <property type="entry name" value="Leucine-rich Repeat Variant"/>
    <property type="match status" value="1"/>
</dbReference>
<feature type="compositionally biased region" description="Polar residues" evidence="1">
    <location>
        <begin position="562"/>
        <end position="571"/>
    </location>
</feature>
<dbReference type="InterPro" id="IPR001005">
    <property type="entry name" value="SANT/Myb"/>
</dbReference>
<dbReference type="PANTHER" id="PTHR14014">
    <property type="entry name" value="TELOMERE REPEATS-BINDING BOUQUET FORMATION PROTEIN 1"/>
    <property type="match status" value="1"/>
</dbReference>
<evidence type="ECO:0000256" key="1">
    <source>
        <dbReference type="SAM" id="MobiDB-lite"/>
    </source>
</evidence>
<evidence type="ECO:0000259" key="2">
    <source>
        <dbReference type="SMART" id="SM00717"/>
    </source>
</evidence>
<name>A0ABD1K2K8_9TELE</name>
<evidence type="ECO:0000313" key="3">
    <source>
        <dbReference type="EMBL" id="KAL2093357.1"/>
    </source>
</evidence>
<reference evidence="3 4" key="1">
    <citation type="submission" date="2024-09" db="EMBL/GenBank/DDBJ databases">
        <title>A chromosome-level genome assembly of Gray's grenadier anchovy, Coilia grayii.</title>
        <authorList>
            <person name="Fu Z."/>
        </authorList>
    </citation>
    <scope>NUCLEOTIDE SEQUENCE [LARGE SCALE GENOMIC DNA]</scope>
    <source>
        <strain evidence="3">G4</strain>
        <tissue evidence="3">Muscle</tissue>
    </source>
</reference>
<sequence>MALFILGALVESNVNCKQVLCQKETFLDLINSLLPEVPMTQKRVAVYMLSALVSNNSNGPEWMGQEFAHTSDCIYMLLELFRWSFPLSSEAETGGQDQMTQLWTAVSSALCGCVNNPQNDLNQRVCMSMFPMACGWLQQLSPPHPELLQPLCSFISMTLHNNAGLAAGLSGLQLVPVLVQLLSCLTMEPTDQLSIVLTLGLCTDSSEDCQAQLLVSGGLPLIISLLTDTRDEELKKASTFVLQTCKKITGMLGPAQGSSNEEQQQLSDLDKHWRSAKEILHSITYLEKQQQQAGAEQWERDVGNSADQQEGTFGIPQAPPPQSPPLQQADPTEEFWEGTPLRRVRGHPERRERPRKETHKEPASHPDDITTSVSLSSYVAESGSNALQPCLTRIATMPHPNRNHASSASQPCLTRIATMPHPHRNRASVHSHEFKRPGPLHETARLKPRPPSDDEMSVCSEVLDREIQRALMTPASFTHNALRCLGCVSGVFEVSSRSFFGLLSSSQQKCETHLLLLHADKQHRQQLRRTHKLTHTSSSHTLSHTGSTHTLAHTSGTHTLTQSSDTCTPTASRDAPSSCFYTDTHCDTHTLKPHTPDPPDEPVTDDGGGPDTHLWRDRDEWDSQRDYVTEVNLTPMKRPTDASGRGQCREEEKSSDDEPQQETSEGRTRRRDRRNFSEEELVFLREGFRRFGPRWNSILWAYPFQPSRTNTDLAHKYRRMKKAEAAI</sequence>
<dbReference type="InterPro" id="IPR016024">
    <property type="entry name" value="ARM-type_fold"/>
</dbReference>
<keyword evidence="4" id="KW-1185">Reference proteome</keyword>
<feature type="compositionally biased region" description="Low complexity" evidence="1">
    <location>
        <begin position="535"/>
        <end position="561"/>
    </location>
</feature>
<dbReference type="Proteomes" id="UP001591681">
    <property type="component" value="Unassembled WGS sequence"/>
</dbReference>
<feature type="region of interest" description="Disordered" evidence="1">
    <location>
        <begin position="533"/>
        <end position="572"/>
    </location>
</feature>
<feature type="region of interest" description="Disordered" evidence="1">
    <location>
        <begin position="590"/>
        <end position="620"/>
    </location>
</feature>
<dbReference type="InterPro" id="IPR011989">
    <property type="entry name" value="ARM-like"/>
</dbReference>
<feature type="region of interest" description="Disordered" evidence="1">
    <location>
        <begin position="632"/>
        <end position="672"/>
    </location>
</feature>
<proteinExistence type="predicted"/>
<dbReference type="SMART" id="SM00717">
    <property type="entry name" value="SANT"/>
    <property type="match status" value="1"/>
</dbReference>
<dbReference type="AlphaFoldDB" id="A0ABD1K2K8"/>
<dbReference type="Gene3D" id="1.10.10.60">
    <property type="entry name" value="Homeodomain-like"/>
    <property type="match status" value="1"/>
</dbReference>
<feature type="compositionally biased region" description="Basic and acidic residues" evidence="1">
    <location>
        <begin position="346"/>
        <end position="368"/>
    </location>
</feature>
<dbReference type="InterPro" id="IPR042359">
    <property type="entry name" value="TERB1"/>
</dbReference>
<gene>
    <name evidence="3" type="ORF">ACEWY4_010669</name>
</gene>
<feature type="region of interest" description="Disordered" evidence="1">
    <location>
        <begin position="423"/>
        <end position="456"/>
    </location>
</feature>